<comment type="cofactor">
    <cofactor evidence="1">
        <name>L-ascorbate</name>
        <dbReference type="ChEBI" id="CHEBI:38290"/>
    </cofactor>
</comment>
<dbReference type="GO" id="GO:0005506">
    <property type="term" value="F:iron ion binding"/>
    <property type="evidence" value="ECO:0007669"/>
    <property type="project" value="InterPro"/>
</dbReference>
<dbReference type="Proteomes" id="UP000693970">
    <property type="component" value="Unassembled WGS sequence"/>
</dbReference>
<name>A0A9K3L8T5_9STRA</name>
<dbReference type="PANTHER" id="PTHR10869">
    <property type="entry name" value="PROLYL 4-HYDROXYLASE ALPHA SUBUNIT"/>
    <property type="match status" value="1"/>
</dbReference>
<sequence length="359" mass="40099">MPSVSVSSTTTADGSSSVAVAADSTNDIDCEDHGSNGAIVTSKSPLRRSKRNIHAIKLTGSNQSSFFRTLQTLFFNHRTTQHDYQKILLKGRRSNNNNNEKGYFAIPSVRRVTNRRQASIYVIDHFLTPSELDYFDEKIRQKLNFERSFVDNMAYDLEEIGDDDVTSPTTPEGAADATEKVYASRPPKRAKRTMIDDTQRTSTFYSFGKLHDTRIAALEQRISTLLGCWVHQIEPLQLVRYTEGQFFGIHHDMGDLEENDSVALPPKNIAVKRRLVTLFCYLNTLEQGAGGATYFPQCGHLRVNPQRGRAVLWSNVTADGQPDARTIHAGEPVKKGSKGNSNGAPPVVKYGLNIWICEE</sequence>
<keyword evidence="4" id="KW-0560">Oxidoreductase</keyword>
<evidence type="ECO:0000256" key="1">
    <source>
        <dbReference type="ARBA" id="ARBA00001961"/>
    </source>
</evidence>
<evidence type="ECO:0000313" key="8">
    <source>
        <dbReference type="EMBL" id="KAG7357889.1"/>
    </source>
</evidence>
<dbReference type="AlphaFoldDB" id="A0A9K3L8T5"/>
<dbReference type="InterPro" id="IPR045054">
    <property type="entry name" value="P4HA-like"/>
</dbReference>
<evidence type="ECO:0000256" key="6">
    <source>
        <dbReference type="SAM" id="MobiDB-lite"/>
    </source>
</evidence>
<proteinExistence type="predicted"/>
<dbReference type="InterPro" id="IPR006620">
    <property type="entry name" value="Pro_4_hyd_alph"/>
</dbReference>
<dbReference type="Pfam" id="PF13640">
    <property type="entry name" value="2OG-FeII_Oxy_3"/>
    <property type="match status" value="1"/>
</dbReference>
<reference evidence="8" key="2">
    <citation type="submission" date="2021-04" db="EMBL/GenBank/DDBJ databases">
        <authorList>
            <person name="Podell S."/>
        </authorList>
    </citation>
    <scope>NUCLEOTIDE SEQUENCE</scope>
    <source>
        <strain evidence="8">Hildebrandi</strain>
    </source>
</reference>
<evidence type="ECO:0000256" key="4">
    <source>
        <dbReference type="ARBA" id="ARBA00023002"/>
    </source>
</evidence>
<comment type="caution">
    <text evidence="8">The sequence shown here is derived from an EMBL/GenBank/DDBJ whole genome shotgun (WGS) entry which is preliminary data.</text>
</comment>
<dbReference type="GO" id="GO:0004656">
    <property type="term" value="F:procollagen-proline 4-dioxygenase activity"/>
    <property type="evidence" value="ECO:0007669"/>
    <property type="project" value="TreeGrafter"/>
</dbReference>
<evidence type="ECO:0000256" key="2">
    <source>
        <dbReference type="ARBA" id="ARBA00022723"/>
    </source>
</evidence>
<organism evidence="8 9">
    <name type="scientific">Nitzschia inconspicua</name>
    <dbReference type="NCBI Taxonomy" id="303405"/>
    <lineage>
        <taxon>Eukaryota</taxon>
        <taxon>Sar</taxon>
        <taxon>Stramenopiles</taxon>
        <taxon>Ochrophyta</taxon>
        <taxon>Bacillariophyta</taxon>
        <taxon>Bacillariophyceae</taxon>
        <taxon>Bacillariophycidae</taxon>
        <taxon>Bacillariales</taxon>
        <taxon>Bacillariaceae</taxon>
        <taxon>Nitzschia</taxon>
    </lineage>
</organism>
<dbReference type="SMART" id="SM00702">
    <property type="entry name" value="P4Hc"/>
    <property type="match status" value="1"/>
</dbReference>
<keyword evidence="3" id="KW-0223">Dioxygenase</keyword>
<feature type="domain" description="Prolyl 4-hydroxylase alpha subunit" evidence="7">
    <location>
        <begin position="118"/>
        <end position="357"/>
    </location>
</feature>
<accession>A0A9K3L8T5</accession>
<evidence type="ECO:0000313" key="9">
    <source>
        <dbReference type="Proteomes" id="UP000693970"/>
    </source>
</evidence>
<gene>
    <name evidence="8" type="ORF">IV203_014476</name>
</gene>
<keyword evidence="5" id="KW-0408">Iron</keyword>
<dbReference type="OrthoDB" id="420380at2759"/>
<keyword evidence="2" id="KW-0479">Metal-binding</keyword>
<dbReference type="PANTHER" id="PTHR10869:SF246">
    <property type="entry name" value="TRANSMEMBRANE PROLYL 4-HYDROXYLASE"/>
    <property type="match status" value="1"/>
</dbReference>
<dbReference type="GO" id="GO:0005783">
    <property type="term" value="C:endoplasmic reticulum"/>
    <property type="evidence" value="ECO:0007669"/>
    <property type="project" value="TreeGrafter"/>
</dbReference>
<dbReference type="GO" id="GO:0031418">
    <property type="term" value="F:L-ascorbic acid binding"/>
    <property type="evidence" value="ECO:0007669"/>
    <property type="project" value="InterPro"/>
</dbReference>
<evidence type="ECO:0000259" key="7">
    <source>
        <dbReference type="SMART" id="SM00702"/>
    </source>
</evidence>
<evidence type="ECO:0000256" key="5">
    <source>
        <dbReference type="ARBA" id="ARBA00023004"/>
    </source>
</evidence>
<dbReference type="EMBL" id="JAGRRH010000014">
    <property type="protein sequence ID" value="KAG7357889.1"/>
    <property type="molecule type" value="Genomic_DNA"/>
</dbReference>
<evidence type="ECO:0000256" key="3">
    <source>
        <dbReference type="ARBA" id="ARBA00022964"/>
    </source>
</evidence>
<reference evidence="8" key="1">
    <citation type="journal article" date="2021" name="Sci. Rep.">
        <title>Diploid genomic architecture of Nitzschia inconspicua, an elite biomass production diatom.</title>
        <authorList>
            <person name="Oliver A."/>
            <person name="Podell S."/>
            <person name="Pinowska A."/>
            <person name="Traller J.C."/>
            <person name="Smith S.R."/>
            <person name="McClure R."/>
            <person name="Beliaev A."/>
            <person name="Bohutskyi P."/>
            <person name="Hill E.A."/>
            <person name="Rabines A."/>
            <person name="Zheng H."/>
            <person name="Allen L.Z."/>
            <person name="Kuo A."/>
            <person name="Grigoriev I.V."/>
            <person name="Allen A.E."/>
            <person name="Hazlebeck D."/>
            <person name="Allen E.E."/>
        </authorList>
    </citation>
    <scope>NUCLEOTIDE SEQUENCE</scope>
    <source>
        <strain evidence="8">Hildebrandi</strain>
    </source>
</reference>
<dbReference type="InterPro" id="IPR044862">
    <property type="entry name" value="Pro_4_hyd_alph_FE2OG_OXY"/>
</dbReference>
<keyword evidence="9" id="KW-1185">Reference proteome</keyword>
<protein>
    <submittedName>
        <fullName evidence="8">2(OG)-Fe(II) oxygenase superfamily protein</fullName>
    </submittedName>
</protein>
<feature type="region of interest" description="Disordered" evidence="6">
    <location>
        <begin position="161"/>
        <end position="189"/>
    </location>
</feature>